<dbReference type="Gene3D" id="3.40.50.620">
    <property type="entry name" value="HUPs"/>
    <property type="match status" value="3"/>
</dbReference>
<evidence type="ECO:0000256" key="3">
    <source>
        <dbReference type="ARBA" id="ARBA00022741"/>
    </source>
</evidence>
<dbReference type="InterPro" id="IPR002303">
    <property type="entry name" value="Valyl-tRNA_ligase"/>
</dbReference>
<feature type="coiled-coil region" evidence="8">
    <location>
        <begin position="793"/>
        <end position="848"/>
    </location>
</feature>
<dbReference type="InterPro" id="IPR009008">
    <property type="entry name" value="Val/Leu/Ile-tRNA-synth_edit"/>
</dbReference>
<comment type="subunit">
    <text evidence="8">Monomer.</text>
</comment>
<evidence type="ECO:0000256" key="2">
    <source>
        <dbReference type="ARBA" id="ARBA00022598"/>
    </source>
</evidence>
<dbReference type="InterPro" id="IPR014729">
    <property type="entry name" value="Rossmann-like_a/b/a_fold"/>
</dbReference>
<sequence length="852" mass="98047">MKFTKTYEPNNYEPEIYTLWETSNTFSSTGVGVPYSIVMPPPNANGNLHIGHGLMAAVEDILVRYHRLKGYDAVYLPGADHAGFETWVVYERLLNKEGKSRFDFSRDELYQQVWDFVSKQRGGMELQLRALGVGADWEKSTFTLDDKVVKRVYQTFKKMWDEGLLYRGERIVNYSTAFQTSYADIEVDYKEEKGKLWTIAYPVIGEYGQEVQYMLVSTTRPETMLGDSALAVNPTDERYEKLIGKSVRIPLIDREIKIIADEYADPNYGTGVVKITPFHDPNDFEVGKRHNLEKIQVIGFDGKMTEEAGKYKGMAPLEARKAILNDLKKVNALFKEEDITHVVGYDYKSGEPIQPLIKEQWFISTKPLAKRALKAIKEGRIRFVPENKSNVLCNYLENIRDWNISRQIPWGIPIPMFVNKEDKTDWIFSNQVYQKTIEKDGKTYIRDEDTLDTWFSSGQWPFITTDYLENGDLAKFYPNSVMETGHDLIFPWISRMIMLGIYCTGEIPFKEVYLHGMVLDEKGQKMSKSKGNVINPMDVIAEYGSDAFRLGIIASRSAGQNQAFAKNKVIAGRNFCNKLWNISRFIAEKVGDLPSTKKPEVITPADSWLVRELNNVQDQLDEYIKDYRFSEAGELIYQTVWNVVADWYVEASKNNPNNELLKWALEFCLKLAHPFAPFVTETIWQSLPWTSGILASQNFSEKLEYNEMQAKGFERIQELVIEIRRITAELPKKKHYNLIYSNDGLIDENSEIIKHLSRVPEIIKSDNPQGFALAGSGLGAFLDIPNKILIEYKEDLKNRVEILSTQIQNLESRLANKNYVEKAPKELVEETRLDLSEKRAELSKVQKEFNNL</sequence>
<feature type="domain" description="Aminoacyl-tRNA synthetase class Ia" evidence="9">
    <location>
        <begin position="16"/>
        <end position="557"/>
    </location>
</feature>
<evidence type="ECO:0000259" key="9">
    <source>
        <dbReference type="Pfam" id="PF00133"/>
    </source>
</evidence>
<comment type="caution">
    <text evidence="8">Lacks conserved residue(s) required for the propagation of feature annotation.</text>
</comment>
<dbReference type="PANTHER" id="PTHR11946:SF93">
    <property type="entry name" value="VALINE--TRNA LIGASE, CHLOROPLASTIC_MITOCHONDRIAL 2"/>
    <property type="match status" value="1"/>
</dbReference>
<keyword evidence="8" id="KW-0175">Coiled coil</keyword>
<dbReference type="Pfam" id="PF08264">
    <property type="entry name" value="Anticodon_1"/>
    <property type="match status" value="1"/>
</dbReference>
<keyword evidence="1 8" id="KW-0963">Cytoplasm</keyword>
<dbReference type="InterPro" id="IPR002300">
    <property type="entry name" value="aa-tRNA-synth_Ia"/>
</dbReference>
<dbReference type="CDD" id="cd07962">
    <property type="entry name" value="Anticodon_Ia_Val"/>
    <property type="match status" value="1"/>
</dbReference>
<evidence type="ECO:0000256" key="5">
    <source>
        <dbReference type="ARBA" id="ARBA00022917"/>
    </source>
</evidence>
<comment type="caution">
    <text evidence="12">The sequence shown here is derived from an EMBL/GenBank/DDBJ whole genome shotgun (WGS) entry which is preliminary data.</text>
</comment>
<keyword evidence="2 8" id="KW-0436">Ligase</keyword>
<evidence type="ECO:0000256" key="1">
    <source>
        <dbReference type="ARBA" id="ARBA00022490"/>
    </source>
</evidence>
<dbReference type="HAMAP" id="MF_02004">
    <property type="entry name" value="Val_tRNA_synth_type1"/>
    <property type="match status" value="1"/>
</dbReference>
<evidence type="ECO:0000256" key="8">
    <source>
        <dbReference type="HAMAP-Rule" id="MF_02004"/>
    </source>
</evidence>
<name>A0ABY0FI21_9BACT</name>
<evidence type="ECO:0000259" key="10">
    <source>
        <dbReference type="Pfam" id="PF08264"/>
    </source>
</evidence>
<accession>A0ABY0FI21</accession>
<dbReference type="InterPro" id="IPR009080">
    <property type="entry name" value="tRNAsynth_Ia_anticodon-bd"/>
</dbReference>
<comment type="similarity">
    <text evidence="8">Belongs to the class-I aminoacyl-tRNA synthetase family. ValS type 1 subfamily.</text>
</comment>
<comment type="catalytic activity">
    <reaction evidence="7 8">
        <text>tRNA(Val) + L-valine + ATP = L-valyl-tRNA(Val) + AMP + diphosphate</text>
        <dbReference type="Rhea" id="RHEA:10704"/>
        <dbReference type="Rhea" id="RHEA-COMP:9672"/>
        <dbReference type="Rhea" id="RHEA-COMP:9708"/>
        <dbReference type="ChEBI" id="CHEBI:30616"/>
        <dbReference type="ChEBI" id="CHEBI:33019"/>
        <dbReference type="ChEBI" id="CHEBI:57762"/>
        <dbReference type="ChEBI" id="CHEBI:78442"/>
        <dbReference type="ChEBI" id="CHEBI:78537"/>
        <dbReference type="ChEBI" id="CHEBI:456215"/>
        <dbReference type="EC" id="6.1.1.9"/>
    </reaction>
</comment>
<gene>
    <name evidence="8 12" type="primary">valS</name>
    <name evidence="12" type="ORF">G6CMJM_00378</name>
</gene>
<dbReference type="RefSeq" id="WP_129718785.1">
    <property type="nucleotide sequence ID" value="NZ_PRLK01000005.1"/>
</dbReference>
<comment type="function">
    <text evidence="8">Catalyzes the attachment of valine to tRNA(Val). As ValRS can inadvertently accommodate and process structurally similar amino acids such as threonine, to avoid such errors, it has a 'posttransfer' editing activity that hydrolyzes mischarged Thr-tRNA(Val) in a tRNA-dependent manner.</text>
</comment>
<feature type="domain" description="Valyl-tRNA synthetase tRNA-binding arm" evidence="11">
    <location>
        <begin position="794"/>
        <end position="852"/>
    </location>
</feature>
<dbReference type="Proteomes" id="UP001190925">
    <property type="component" value="Unassembled WGS sequence"/>
</dbReference>
<dbReference type="InterPro" id="IPR019499">
    <property type="entry name" value="Val-tRNA_synth_tRNA-bd"/>
</dbReference>
<dbReference type="Gene3D" id="3.90.740.10">
    <property type="entry name" value="Valyl/Leucyl/Isoleucyl-tRNA synthetase, editing domain"/>
    <property type="match status" value="1"/>
</dbReference>
<dbReference type="NCBIfam" id="NF004349">
    <property type="entry name" value="PRK05729.1"/>
    <property type="match status" value="1"/>
</dbReference>
<dbReference type="NCBIfam" id="TIGR00422">
    <property type="entry name" value="valS"/>
    <property type="match status" value="1"/>
</dbReference>
<keyword evidence="13" id="KW-1185">Reference proteome</keyword>
<reference evidence="12 13" key="2">
    <citation type="journal article" date="2020" name="Cell Rep.">
        <title>Acquisition and Adaptation of Ultra-small Parasitic Reduced Genome Bacteria to Mammalian Hosts.</title>
        <authorList>
            <person name="McLean J.S."/>
            <person name="Bor B."/>
            <person name="Kerns K.A."/>
            <person name="Liu Q."/>
            <person name="To T.T."/>
            <person name="Solden L."/>
            <person name="Hendrickson E.L."/>
            <person name="Wrighton K."/>
            <person name="Shi W."/>
            <person name="He X."/>
        </authorList>
    </citation>
    <scope>NUCLEOTIDE SEQUENCE [LARGE SCALE GENOMIC DNA]</scope>
    <source>
        <strain evidence="12 13">TM7_CMJM_G6_1_HOT_870</strain>
    </source>
</reference>
<dbReference type="GO" id="GO:0004832">
    <property type="term" value="F:valine-tRNA ligase activity"/>
    <property type="evidence" value="ECO:0007669"/>
    <property type="project" value="UniProtKB-EC"/>
</dbReference>
<evidence type="ECO:0000259" key="11">
    <source>
        <dbReference type="Pfam" id="PF10458"/>
    </source>
</evidence>
<dbReference type="InterPro" id="IPR001412">
    <property type="entry name" value="aa-tRNA-synth_I_CS"/>
</dbReference>
<dbReference type="SUPFAM" id="SSF46589">
    <property type="entry name" value="tRNA-binding arm"/>
    <property type="match status" value="1"/>
</dbReference>
<keyword evidence="4 8" id="KW-0067">ATP-binding</keyword>
<dbReference type="InterPro" id="IPR033705">
    <property type="entry name" value="Anticodon_Ia_Val"/>
</dbReference>
<dbReference type="InterPro" id="IPR010978">
    <property type="entry name" value="tRNA-bd_arm"/>
</dbReference>
<dbReference type="InterPro" id="IPR013155">
    <property type="entry name" value="M/V/L/I-tRNA-synth_anticd-bd"/>
</dbReference>
<evidence type="ECO:0000313" key="12">
    <source>
        <dbReference type="EMBL" id="RYC72575.1"/>
    </source>
</evidence>
<dbReference type="Pfam" id="PF10458">
    <property type="entry name" value="Val_tRNA-synt_C"/>
    <property type="match status" value="1"/>
</dbReference>
<dbReference type="SUPFAM" id="SSF50677">
    <property type="entry name" value="ValRS/IleRS/LeuRS editing domain"/>
    <property type="match status" value="1"/>
</dbReference>
<feature type="domain" description="Methionyl/Valyl/Leucyl/Isoleucyl-tRNA synthetase anticodon-binding" evidence="10">
    <location>
        <begin position="606"/>
        <end position="730"/>
    </location>
</feature>
<dbReference type="InterPro" id="IPR037118">
    <property type="entry name" value="Val-tRNA_synth_C_sf"/>
</dbReference>
<organism evidence="12 13">
    <name type="scientific">Candidatus Nanogingivalis gingivitcus</name>
    <dbReference type="NCBI Taxonomy" id="2171992"/>
    <lineage>
        <taxon>Bacteria</taxon>
        <taxon>Candidatus Saccharimonadota</taxon>
        <taxon>Candidatus Nanosyncoccalia</taxon>
        <taxon>Candidatus Nanogingivales</taxon>
        <taxon>Candidatus Nanogingivalaceae</taxon>
        <taxon>Candidatus Nanogingivalis</taxon>
    </lineage>
</organism>
<evidence type="ECO:0000313" key="13">
    <source>
        <dbReference type="Proteomes" id="UP001190925"/>
    </source>
</evidence>
<dbReference type="EMBL" id="PRLK01000005">
    <property type="protein sequence ID" value="RYC72575.1"/>
    <property type="molecule type" value="Genomic_DNA"/>
</dbReference>
<reference evidence="12 13" key="1">
    <citation type="journal article" date="2018" name="bioRxiv">
        <title>Evidence of independent acquisition and adaption of ultra-small bacteria to human hosts across the highly diverse yet reduced genomes of the phylum Saccharibacteria.</title>
        <authorList>
            <person name="McLean J.S."/>
            <person name="Bor B."/>
            <person name="To T.T."/>
            <person name="Liu Q."/>
            <person name="Kearns K.A."/>
            <person name="Solden L.M."/>
            <person name="Wrighton K.C."/>
            <person name="He X."/>
            <person name="Shi W."/>
        </authorList>
    </citation>
    <scope>NUCLEOTIDE SEQUENCE [LARGE SCALE GENOMIC DNA]</scope>
    <source>
        <strain evidence="12 13">TM7_CMJM_G6_1_HOT_870</strain>
    </source>
</reference>
<evidence type="ECO:0000256" key="7">
    <source>
        <dbReference type="ARBA" id="ARBA00047552"/>
    </source>
</evidence>
<evidence type="ECO:0000256" key="6">
    <source>
        <dbReference type="ARBA" id="ARBA00023146"/>
    </source>
</evidence>
<dbReference type="SUPFAM" id="SSF52374">
    <property type="entry name" value="Nucleotidylyl transferase"/>
    <property type="match status" value="1"/>
</dbReference>
<protein>
    <recommendedName>
        <fullName evidence="8">Valine--tRNA ligase</fullName>
        <ecNumber evidence="8">6.1.1.9</ecNumber>
    </recommendedName>
    <alternativeName>
        <fullName evidence="8">Valyl-tRNA synthetase</fullName>
        <shortName evidence="8">ValRS</shortName>
    </alternativeName>
</protein>
<evidence type="ECO:0000256" key="4">
    <source>
        <dbReference type="ARBA" id="ARBA00022840"/>
    </source>
</evidence>
<dbReference type="EC" id="6.1.1.9" evidence="8"/>
<keyword evidence="5 8" id="KW-0648">Protein biosynthesis</keyword>
<keyword evidence="6 8" id="KW-0030">Aminoacyl-tRNA synthetase</keyword>
<keyword evidence="3 8" id="KW-0547">Nucleotide-binding</keyword>
<proteinExistence type="inferred from homology"/>
<dbReference type="Gene3D" id="1.10.287.380">
    <property type="entry name" value="Valyl-tRNA synthetase, C-terminal domain"/>
    <property type="match status" value="1"/>
</dbReference>
<feature type="short sequence motif" description="'KMSKS' region" evidence="8">
    <location>
        <begin position="525"/>
        <end position="529"/>
    </location>
</feature>
<feature type="binding site" evidence="8">
    <location>
        <position position="528"/>
    </location>
    <ligand>
        <name>ATP</name>
        <dbReference type="ChEBI" id="CHEBI:30616"/>
    </ligand>
</feature>
<dbReference type="Pfam" id="PF00133">
    <property type="entry name" value="tRNA-synt_1"/>
    <property type="match status" value="1"/>
</dbReference>
<dbReference type="PROSITE" id="PS00178">
    <property type="entry name" value="AA_TRNA_LIGASE_I"/>
    <property type="match status" value="1"/>
</dbReference>
<dbReference type="SUPFAM" id="SSF47323">
    <property type="entry name" value="Anticodon-binding domain of a subclass of class I aminoacyl-tRNA synthetases"/>
    <property type="match status" value="1"/>
</dbReference>
<comment type="domain">
    <text evidence="8">ValRS has two distinct active sites: one for aminoacylation and one for editing. The misactivated threonine is translocated from the active site to the editing site.</text>
</comment>
<comment type="domain">
    <text evidence="8">The C-terminal coiled-coil domain is crucial for aminoacylation activity.</text>
</comment>
<dbReference type="Gene3D" id="1.10.730.10">
    <property type="entry name" value="Isoleucyl-tRNA Synthetase, Domain 1"/>
    <property type="match status" value="1"/>
</dbReference>
<dbReference type="PRINTS" id="PR00986">
    <property type="entry name" value="TRNASYNTHVAL"/>
</dbReference>
<comment type="subcellular location">
    <subcellularLocation>
        <location evidence="8">Cytoplasm</location>
    </subcellularLocation>
</comment>
<dbReference type="PANTHER" id="PTHR11946">
    <property type="entry name" value="VALYL-TRNA SYNTHETASES"/>
    <property type="match status" value="1"/>
</dbReference>